<dbReference type="InterPro" id="IPR005338">
    <property type="entry name" value="Anhydro_N_Ac-Mur_kinase"/>
</dbReference>
<keyword evidence="1" id="KW-0418">Kinase</keyword>
<name>A0A3B1B9H1_9ZZZZ</name>
<dbReference type="GO" id="GO:0005524">
    <property type="term" value="F:ATP binding"/>
    <property type="evidence" value="ECO:0007669"/>
    <property type="project" value="InterPro"/>
</dbReference>
<dbReference type="EMBL" id="UOFZ01000060">
    <property type="protein sequence ID" value="VAX12722.1"/>
    <property type="molecule type" value="Genomic_DNA"/>
</dbReference>
<gene>
    <name evidence="1" type="ORF">MNBD_GAMMA24-1690</name>
</gene>
<dbReference type="NCBIfam" id="NF007148">
    <property type="entry name" value="PRK09585.3-2"/>
    <property type="match status" value="1"/>
</dbReference>
<organism evidence="1">
    <name type="scientific">hydrothermal vent metagenome</name>
    <dbReference type="NCBI Taxonomy" id="652676"/>
    <lineage>
        <taxon>unclassified sequences</taxon>
        <taxon>metagenomes</taxon>
        <taxon>ecological metagenomes</taxon>
    </lineage>
</organism>
<dbReference type="SUPFAM" id="SSF53067">
    <property type="entry name" value="Actin-like ATPase domain"/>
    <property type="match status" value="1"/>
</dbReference>
<dbReference type="InterPro" id="IPR043129">
    <property type="entry name" value="ATPase_NBD"/>
</dbReference>
<dbReference type="CDD" id="cd24050">
    <property type="entry name" value="ASKHA_NBD_ANMK"/>
    <property type="match status" value="1"/>
</dbReference>
<proteinExistence type="inferred from homology"/>
<dbReference type="GO" id="GO:0006040">
    <property type="term" value="P:amino sugar metabolic process"/>
    <property type="evidence" value="ECO:0007669"/>
    <property type="project" value="InterPro"/>
</dbReference>
<dbReference type="Gene3D" id="3.30.420.40">
    <property type="match status" value="2"/>
</dbReference>
<dbReference type="PANTHER" id="PTHR30605">
    <property type="entry name" value="ANHYDRO-N-ACETYLMURAMIC ACID KINASE"/>
    <property type="match status" value="1"/>
</dbReference>
<dbReference type="NCBIfam" id="NF007139">
    <property type="entry name" value="PRK09585.1-3"/>
    <property type="match status" value="1"/>
</dbReference>
<dbReference type="GO" id="GO:0016301">
    <property type="term" value="F:kinase activity"/>
    <property type="evidence" value="ECO:0007669"/>
    <property type="project" value="UniProtKB-KW"/>
</dbReference>
<dbReference type="AlphaFoldDB" id="A0A3B1B9H1"/>
<dbReference type="GO" id="GO:0016773">
    <property type="term" value="F:phosphotransferase activity, alcohol group as acceptor"/>
    <property type="evidence" value="ECO:0007669"/>
    <property type="project" value="InterPro"/>
</dbReference>
<dbReference type="HAMAP" id="MF_01270">
    <property type="entry name" value="AnhMurNAc_kinase"/>
    <property type="match status" value="1"/>
</dbReference>
<protein>
    <submittedName>
        <fullName evidence="1">Anhydro-N-acetylmuramic acid kinase</fullName>
        <ecNumber evidence="1">2.7.1.170</ecNumber>
    </submittedName>
</protein>
<evidence type="ECO:0000313" key="1">
    <source>
        <dbReference type="EMBL" id="VAX12722.1"/>
    </source>
</evidence>
<sequence length="389" mass="42168">MGYYIGLMSGTSLDAVDAALVSCSNQHCELQQSLALPIADELRQQALSLLLPGDNELARLCRLDVQLGRLFAKAVQALLAQAELDSSMINAIGSHGQTLRHYPDNEFPTSLQIGDPNIIAEQTGITTVADFRRRDMAAGGQGAPLVPAFHQAMLQDNRYNRVVVNIGGIANITVLAKDHNKPVVGFDTGPGNALLDSWTQQHLQQTHDKEGKWAASGTCHPALLDNLLKDPYFSQPPPKSTGRETFNLRWLEKSLQNFSGLPAQDIQATLVELTAITIAQAILKYSPDAGQILICGGGSHNKFLMQCLAMHLPRQIIQPTSNVGIDPDWVEAMAFAWLAKQTLDGQAGNLASVTGARHPLILGGIYPAMESLVPQQHSSPSSQKLFLRY</sequence>
<reference evidence="1" key="1">
    <citation type="submission" date="2018-06" db="EMBL/GenBank/DDBJ databases">
        <authorList>
            <person name="Zhirakovskaya E."/>
        </authorList>
    </citation>
    <scope>NUCLEOTIDE SEQUENCE</scope>
</reference>
<dbReference type="EC" id="2.7.1.170" evidence="1"/>
<accession>A0A3B1B9H1</accession>
<dbReference type="PANTHER" id="PTHR30605:SF0">
    <property type="entry name" value="ANHYDRO-N-ACETYLMURAMIC ACID KINASE"/>
    <property type="match status" value="1"/>
</dbReference>
<keyword evidence="1" id="KW-0808">Transferase</keyword>
<dbReference type="GO" id="GO:0009254">
    <property type="term" value="P:peptidoglycan turnover"/>
    <property type="evidence" value="ECO:0007669"/>
    <property type="project" value="InterPro"/>
</dbReference>
<dbReference type="Pfam" id="PF03702">
    <property type="entry name" value="AnmK"/>
    <property type="match status" value="1"/>
</dbReference>